<proteinExistence type="predicted"/>
<dbReference type="PANTHER" id="PTHR47150">
    <property type="entry name" value="OS12G0169200 PROTEIN"/>
    <property type="match status" value="1"/>
</dbReference>
<evidence type="ECO:0000313" key="3">
    <source>
        <dbReference type="EMBL" id="AAL73537.2"/>
    </source>
</evidence>
<accession>Q8W0S1</accession>
<sequence>MADAANRSLLAAVVAALAVYTPSPGSPAVRDTAALGVGRGRWGPSCTSSPRYIAATNALGNLLSPLRRRRARGGGAGAAADRVQKAAAAAAASDADAEPHDLQRVGGQAAAVRGRAEVQQGVPCQAAPSAVVVSSPNMRCPSLRSRICTRGPSPHPCPSPKKLTMKWILRDAGKPRQKERERERGGQRGRPSWLVKEEAMSMVVRLVDGELGGDGEVDVLSVMVKMVAAPRRERKKRQRGSVHGREVVYKDIHGGKLRLVANYFVDVPVYNDKFFKRRFQMSRNMFLRIIEGVEAKDGSGTVLGRISAGFGSRRFGFGDDFSPTIFGFEARNLSGLVSVLYRDFTRFESTPLPSLVETHDDYFMQRLDVVGLLGATALQKVVGAIRILAYDVPADSMDEIVCILEVVASQDLWIWHSFFGQPGSINDINVLQRSPVFQRLKSGTSPPVEYFVNGDKYTMGYYLADDIYPSWATFMKSFQNPQGNKKFHFTQAQESVRKGVERAFGVLHSRFAMVRGPCRISGKETTAAIILHNMIIEDEKEAEEEDFDYDQDGDEVLRPEDYHRTHLF</sequence>
<dbReference type="InterPro" id="IPR006912">
    <property type="entry name" value="Harbinger_derived_prot"/>
</dbReference>
<evidence type="ECO:0008006" key="4">
    <source>
        <dbReference type="Google" id="ProtNLM"/>
    </source>
</evidence>
<organism evidence="3">
    <name type="scientific">Sorghum bicolor</name>
    <name type="common">Sorghum</name>
    <name type="synonym">Sorghum vulgare</name>
    <dbReference type="NCBI Taxonomy" id="4558"/>
    <lineage>
        <taxon>Eukaryota</taxon>
        <taxon>Viridiplantae</taxon>
        <taxon>Streptophyta</taxon>
        <taxon>Embryophyta</taxon>
        <taxon>Tracheophyta</taxon>
        <taxon>Spermatophyta</taxon>
        <taxon>Magnoliopsida</taxon>
        <taxon>Liliopsida</taxon>
        <taxon>Poales</taxon>
        <taxon>Poaceae</taxon>
        <taxon>PACMAD clade</taxon>
        <taxon>Panicoideae</taxon>
        <taxon>Andropogonodae</taxon>
        <taxon>Andropogoneae</taxon>
        <taxon>Sorghinae</taxon>
        <taxon>Sorghum</taxon>
    </lineage>
</organism>
<feature type="compositionally biased region" description="Basic and acidic residues" evidence="1">
    <location>
        <begin position="170"/>
        <end position="186"/>
    </location>
</feature>
<dbReference type="PANTHER" id="PTHR47150:SF7">
    <property type="entry name" value="NUCLEASE"/>
    <property type="match status" value="1"/>
</dbReference>
<reference evidence="3" key="1">
    <citation type="journal article" date="2004" name="Genome Res.">
        <title>Close split of sorghum and maize genome progenitors.</title>
        <authorList>
            <person name="Swigonova Z."/>
            <person name="Lai J."/>
            <person name="Ma J."/>
            <person name="Ramakrishna W."/>
            <person name="Llaca V."/>
            <person name="Bennetzen J.L."/>
            <person name="Messing J."/>
        </authorList>
    </citation>
    <scope>NUCLEOTIDE SEQUENCE</scope>
</reference>
<feature type="chain" id="PRO_5004314974" description="DDE Tnp4 domain-containing protein" evidence="2">
    <location>
        <begin position="26"/>
        <end position="568"/>
    </location>
</feature>
<reference evidence="3" key="2">
    <citation type="journal article" date="2004" name="Genome Res.">
        <title>Gene loss and movement in the maize genome.</title>
        <authorList>
            <person name="Lai J."/>
            <person name="Ma J."/>
            <person name="Swigonova Z."/>
            <person name="Ramakrishna W."/>
            <person name="Linton E."/>
            <person name="Llaca V."/>
            <person name="Tanyolac B."/>
            <person name="Park Y.J."/>
            <person name="Jeong O.Y."/>
            <person name="Bennetzen J.L."/>
            <person name="Messing J."/>
        </authorList>
    </citation>
    <scope>NUCLEOTIDE SEQUENCE</scope>
</reference>
<dbReference type="AlphaFoldDB" id="Q8W0S1"/>
<feature type="region of interest" description="Disordered" evidence="1">
    <location>
        <begin position="170"/>
        <end position="191"/>
    </location>
</feature>
<name>Q8W0S1_SORBI</name>
<reference evidence="3" key="3">
    <citation type="submission" date="2004-02" db="EMBL/GenBank/DDBJ databases">
        <title>Extensive shuffling of gene order in genomes of the grass family.</title>
        <authorList>
            <person name="Lai J."/>
            <person name="Swigonova Z."/>
            <person name="Ma J."/>
            <person name="Ramakrishna W."/>
            <person name="Bennetzen J.L."/>
            <person name="Messing J."/>
        </authorList>
    </citation>
    <scope>NUCLEOTIDE SEQUENCE</scope>
</reference>
<evidence type="ECO:0000256" key="2">
    <source>
        <dbReference type="SAM" id="SignalP"/>
    </source>
</evidence>
<dbReference type="Pfam" id="PF04827">
    <property type="entry name" value="Plant_tran"/>
    <property type="match status" value="1"/>
</dbReference>
<protein>
    <recommendedName>
        <fullName evidence="4">DDE Tnp4 domain-containing protein</fullName>
    </recommendedName>
</protein>
<gene>
    <name evidence="3" type="ORF">S250_18C08.27</name>
</gene>
<evidence type="ECO:0000256" key="1">
    <source>
        <dbReference type="SAM" id="MobiDB-lite"/>
    </source>
</evidence>
<dbReference type="EMBL" id="AF466200">
    <property type="protein sequence ID" value="AAL73537.2"/>
    <property type="molecule type" value="Genomic_DNA"/>
</dbReference>
<feature type="signal peptide" evidence="2">
    <location>
        <begin position="1"/>
        <end position="25"/>
    </location>
</feature>
<keyword evidence="2" id="KW-0732">Signal</keyword>